<organism evidence="1 2">
    <name type="scientific">Acacia crassicarpa</name>
    <name type="common">northern wattle</name>
    <dbReference type="NCBI Taxonomy" id="499986"/>
    <lineage>
        <taxon>Eukaryota</taxon>
        <taxon>Viridiplantae</taxon>
        <taxon>Streptophyta</taxon>
        <taxon>Embryophyta</taxon>
        <taxon>Tracheophyta</taxon>
        <taxon>Spermatophyta</taxon>
        <taxon>Magnoliopsida</taxon>
        <taxon>eudicotyledons</taxon>
        <taxon>Gunneridae</taxon>
        <taxon>Pentapetalae</taxon>
        <taxon>rosids</taxon>
        <taxon>fabids</taxon>
        <taxon>Fabales</taxon>
        <taxon>Fabaceae</taxon>
        <taxon>Caesalpinioideae</taxon>
        <taxon>mimosoid clade</taxon>
        <taxon>Acacieae</taxon>
        <taxon>Acacia</taxon>
    </lineage>
</organism>
<dbReference type="Proteomes" id="UP001293593">
    <property type="component" value="Unassembled WGS sequence"/>
</dbReference>
<comment type="caution">
    <text evidence="1">The sequence shown here is derived from an EMBL/GenBank/DDBJ whole genome shotgun (WGS) entry which is preliminary data.</text>
</comment>
<proteinExistence type="predicted"/>
<accession>A0AAE1JZ22</accession>
<name>A0AAE1JZ22_9FABA</name>
<dbReference type="EMBL" id="JAWXYG010000010">
    <property type="protein sequence ID" value="KAK4260165.1"/>
    <property type="molecule type" value="Genomic_DNA"/>
</dbReference>
<keyword evidence="2" id="KW-1185">Reference proteome</keyword>
<reference evidence="1" key="1">
    <citation type="submission" date="2023-10" db="EMBL/GenBank/DDBJ databases">
        <title>Chromosome-level genome of the transformable northern wattle, Acacia crassicarpa.</title>
        <authorList>
            <person name="Massaro I."/>
            <person name="Sinha N.R."/>
            <person name="Poethig S."/>
            <person name="Leichty A.R."/>
        </authorList>
    </citation>
    <scope>NUCLEOTIDE SEQUENCE</scope>
    <source>
        <strain evidence="1">Acra3RX</strain>
        <tissue evidence="1">Leaf</tissue>
    </source>
</reference>
<sequence length="75" mass="8998">MQRKIKHQYDELVKCHKSKKLSLPQVHEQEGCNIRRSNNNKIYTKGHKVLSFTEEFFKQHMQSQKVLSIIEESQK</sequence>
<evidence type="ECO:0000313" key="1">
    <source>
        <dbReference type="EMBL" id="KAK4260165.1"/>
    </source>
</evidence>
<protein>
    <submittedName>
        <fullName evidence="1">Uncharacterized protein</fullName>
    </submittedName>
</protein>
<dbReference type="AlphaFoldDB" id="A0AAE1JZ22"/>
<gene>
    <name evidence="1" type="ORF">QN277_003315</name>
</gene>
<evidence type="ECO:0000313" key="2">
    <source>
        <dbReference type="Proteomes" id="UP001293593"/>
    </source>
</evidence>